<evidence type="ECO:0000313" key="8">
    <source>
        <dbReference type="EMBL" id="KFI19178.1"/>
    </source>
</evidence>
<evidence type="ECO:0000256" key="2">
    <source>
        <dbReference type="ARBA" id="ARBA00022475"/>
    </source>
</evidence>
<feature type="domain" description="RDD" evidence="7">
    <location>
        <begin position="11"/>
        <end position="134"/>
    </location>
</feature>
<proteinExistence type="predicted"/>
<feature type="transmembrane region" description="Helical" evidence="6">
    <location>
        <begin position="20"/>
        <end position="41"/>
    </location>
</feature>
<evidence type="ECO:0000256" key="5">
    <source>
        <dbReference type="ARBA" id="ARBA00023136"/>
    </source>
</evidence>
<organism evidence="8 9">
    <name type="scientific">Nitrosococcus oceani C-27</name>
    <dbReference type="NCBI Taxonomy" id="314279"/>
    <lineage>
        <taxon>Bacteria</taxon>
        <taxon>Pseudomonadati</taxon>
        <taxon>Pseudomonadota</taxon>
        <taxon>Gammaproteobacteria</taxon>
        <taxon>Chromatiales</taxon>
        <taxon>Chromatiaceae</taxon>
        <taxon>Nitrosococcus</taxon>
    </lineage>
</organism>
<dbReference type="InterPro" id="IPR010432">
    <property type="entry name" value="RDD"/>
</dbReference>
<name>A0A0E2Z0Q1_9GAMM</name>
<evidence type="ECO:0000313" key="9">
    <source>
        <dbReference type="Proteomes" id="UP000028839"/>
    </source>
</evidence>
<dbReference type="OrthoDB" id="9793824at2"/>
<protein>
    <recommendedName>
        <fullName evidence="7">RDD domain-containing protein</fullName>
    </recommendedName>
</protein>
<evidence type="ECO:0000256" key="3">
    <source>
        <dbReference type="ARBA" id="ARBA00022692"/>
    </source>
</evidence>
<gene>
    <name evidence="8" type="ORF">IB75_10185</name>
</gene>
<dbReference type="HOGENOM" id="CLU_053152_4_0_6"/>
<comment type="caution">
    <text evidence="8">The sequence shown here is derived from an EMBL/GenBank/DDBJ whole genome shotgun (WGS) entry which is preliminary data.</text>
</comment>
<dbReference type="PANTHER" id="PTHR36115">
    <property type="entry name" value="PROLINE-RICH ANTIGEN HOMOLOG-RELATED"/>
    <property type="match status" value="1"/>
</dbReference>
<keyword evidence="4 6" id="KW-1133">Transmembrane helix</keyword>
<comment type="subcellular location">
    <subcellularLocation>
        <location evidence="1">Cell membrane</location>
        <topology evidence="1">Multi-pass membrane protein</topology>
    </subcellularLocation>
</comment>
<dbReference type="EMBL" id="JPGN01000061">
    <property type="protein sequence ID" value="KFI19178.1"/>
    <property type="molecule type" value="Genomic_DNA"/>
</dbReference>
<feature type="transmembrane region" description="Helical" evidence="6">
    <location>
        <begin position="53"/>
        <end position="71"/>
    </location>
</feature>
<dbReference type="GO" id="GO:0005886">
    <property type="term" value="C:plasma membrane"/>
    <property type="evidence" value="ECO:0007669"/>
    <property type="project" value="UniProtKB-SubCell"/>
</dbReference>
<dbReference type="Pfam" id="PF06271">
    <property type="entry name" value="RDD"/>
    <property type="match status" value="1"/>
</dbReference>
<accession>A0A0E2Z0Q1</accession>
<keyword evidence="2" id="KW-1003">Cell membrane</keyword>
<evidence type="ECO:0000259" key="7">
    <source>
        <dbReference type="Pfam" id="PF06271"/>
    </source>
</evidence>
<feature type="transmembrane region" description="Helical" evidence="6">
    <location>
        <begin position="100"/>
        <end position="123"/>
    </location>
</feature>
<keyword evidence="3 6" id="KW-0812">Transmembrane</keyword>
<evidence type="ECO:0000256" key="6">
    <source>
        <dbReference type="SAM" id="Phobius"/>
    </source>
</evidence>
<evidence type="ECO:0000256" key="1">
    <source>
        <dbReference type="ARBA" id="ARBA00004651"/>
    </source>
</evidence>
<dbReference type="PANTHER" id="PTHR36115:SF10">
    <property type="entry name" value="RDD DOMAIN-CONTAINING PROTEIN"/>
    <property type="match status" value="1"/>
</dbReference>
<reference evidence="8 9" key="1">
    <citation type="submission" date="2014-07" db="EMBL/GenBank/DDBJ databases">
        <title>Comparative analysis of Nitrosococcus oceani genome inventories of strains from Pacific and Atlantic gyres.</title>
        <authorList>
            <person name="Lim C.K."/>
            <person name="Wang L."/>
            <person name="Sayavedra-Soto L.A."/>
            <person name="Klotz M.G."/>
        </authorList>
    </citation>
    <scope>NUCLEOTIDE SEQUENCE [LARGE SCALE GENOMIC DNA]</scope>
    <source>
        <strain evidence="8 9">C-27</strain>
    </source>
</reference>
<dbReference type="Proteomes" id="UP000028839">
    <property type="component" value="Unassembled WGS sequence"/>
</dbReference>
<dbReference type="InterPro" id="IPR051791">
    <property type="entry name" value="Pra-immunoreactive"/>
</dbReference>
<keyword evidence="5 6" id="KW-0472">Membrane</keyword>
<sequence length="154" mass="17342">MKATNHHLPSTPGLFRRLGAIFYDSLLLIATWFLFTIFALPLTAGEAIPAGNILYRLYLLLIALAFFGGFWTHGGQTLGMRAWRIKVQQPNGQLITWRQVLLRFGSAFLSWLPLGAGFWWVFIDKEGQAWHDRLSITTLVLVPKKTKVNKSGAA</sequence>
<dbReference type="AlphaFoldDB" id="A0A0E2Z0Q1"/>
<evidence type="ECO:0000256" key="4">
    <source>
        <dbReference type="ARBA" id="ARBA00022989"/>
    </source>
</evidence>